<dbReference type="Pfam" id="PF12705">
    <property type="entry name" value="PDDEXK_1"/>
    <property type="match status" value="1"/>
</dbReference>
<evidence type="ECO:0000259" key="1">
    <source>
        <dbReference type="Pfam" id="PF12705"/>
    </source>
</evidence>
<accession>A0A6C0F9L0</accession>
<dbReference type="EMBL" id="MN739027">
    <property type="protein sequence ID" value="QHT35855.1"/>
    <property type="molecule type" value="Genomic_DNA"/>
</dbReference>
<dbReference type="Gene3D" id="3.90.320.10">
    <property type="match status" value="1"/>
</dbReference>
<dbReference type="InterPro" id="IPR038726">
    <property type="entry name" value="PDDEXK_AddAB-type"/>
</dbReference>
<protein>
    <recommendedName>
        <fullName evidence="1">PD-(D/E)XK endonuclease-like domain-containing protein</fullName>
    </recommendedName>
</protein>
<feature type="domain" description="PD-(D/E)XK endonuclease-like" evidence="1">
    <location>
        <begin position="139"/>
        <end position="276"/>
    </location>
</feature>
<reference evidence="2" key="1">
    <citation type="journal article" date="2020" name="Nature">
        <title>Giant virus diversity and host interactions through global metagenomics.</title>
        <authorList>
            <person name="Schulz F."/>
            <person name="Roux S."/>
            <person name="Paez-Espino D."/>
            <person name="Jungbluth S."/>
            <person name="Walsh D.A."/>
            <person name="Denef V.J."/>
            <person name="McMahon K.D."/>
            <person name="Konstantinidis K.T."/>
            <person name="Eloe-Fadrosh E.A."/>
            <person name="Kyrpides N.C."/>
            <person name="Woyke T."/>
        </authorList>
    </citation>
    <scope>NUCLEOTIDE SEQUENCE</scope>
    <source>
        <strain evidence="2">GVMAG-M-3300009182-46</strain>
    </source>
</reference>
<dbReference type="InterPro" id="IPR011604">
    <property type="entry name" value="PDDEXK-like_dom_sf"/>
</dbReference>
<sequence length="290" mass="33920">MLKPTLLNRNLHPRDKNLVFDEPAHKYTITTDPGSKYTSVTTWNHSHFPKFDADAIIENMMRGKSWKPGHKYWGLTADAIKQSWTNNGSTAGTDLHYNIECFMNMEATSNGKTTHKDLLDYYHKNGASVVQNTSQEWVYFLQYITAFPEFKPYRTEWMIYHEELKLAGSIDMVYENPDGTLMIYDWKRSKEIVKASKWNKYAITECIDSMPDTNYWHYSLQLNVYKAILEAKYGKTVTDLFLVRLHPENNPKNTYELIRVPDLSAVIAQLFEERRKQVSSAQTEKQEPKH</sequence>
<proteinExistence type="predicted"/>
<organism evidence="2">
    <name type="scientific">viral metagenome</name>
    <dbReference type="NCBI Taxonomy" id="1070528"/>
    <lineage>
        <taxon>unclassified sequences</taxon>
        <taxon>metagenomes</taxon>
        <taxon>organismal metagenomes</taxon>
    </lineage>
</organism>
<dbReference type="AlphaFoldDB" id="A0A6C0F9L0"/>
<evidence type="ECO:0000313" key="2">
    <source>
        <dbReference type="EMBL" id="QHT35855.1"/>
    </source>
</evidence>
<name>A0A6C0F9L0_9ZZZZ</name>